<dbReference type="EMBL" id="KE145359">
    <property type="protein sequence ID" value="EPE32193.1"/>
    <property type="molecule type" value="Genomic_DNA"/>
</dbReference>
<sequence length="119" mass="12858">MSASANKGVISPWGLLAGGPATGSRAGHTAAGMVMLVGRGTRGTRKEKKINQNEMVVRGSKKSSSWGPRIIRYDYGCWSEQFYSLAMSKSGRGTCLDEQWRLLLKPYCQAGGAPSGKMW</sequence>
<name>S3E103_GLAL2</name>
<dbReference type="KEGG" id="glz:GLAREA_07326"/>
<evidence type="ECO:0000313" key="1">
    <source>
        <dbReference type="EMBL" id="EPE32193.1"/>
    </source>
</evidence>
<dbReference type="AlphaFoldDB" id="S3E103"/>
<proteinExistence type="predicted"/>
<dbReference type="RefSeq" id="XP_008080205.1">
    <property type="nucleotide sequence ID" value="XM_008082014.1"/>
</dbReference>
<evidence type="ECO:0000313" key="2">
    <source>
        <dbReference type="Proteomes" id="UP000016922"/>
    </source>
</evidence>
<dbReference type="HOGENOM" id="CLU_2061709_0_0_1"/>
<dbReference type="GeneID" id="19466379"/>
<protein>
    <submittedName>
        <fullName evidence="1">Uncharacterized protein</fullName>
    </submittedName>
</protein>
<keyword evidence="2" id="KW-1185">Reference proteome</keyword>
<reference evidence="1 2" key="1">
    <citation type="journal article" date="2013" name="BMC Genomics">
        <title>Genomics-driven discovery of the pneumocandin biosynthetic gene cluster in the fungus Glarea lozoyensis.</title>
        <authorList>
            <person name="Chen L."/>
            <person name="Yue Q."/>
            <person name="Zhang X."/>
            <person name="Xiang M."/>
            <person name="Wang C."/>
            <person name="Li S."/>
            <person name="Che Y."/>
            <person name="Ortiz-Lopez F.J."/>
            <person name="Bills G.F."/>
            <person name="Liu X."/>
            <person name="An Z."/>
        </authorList>
    </citation>
    <scope>NUCLEOTIDE SEQUENCE [LARGE SCALE GENOMIC DNA]</scope>
    <source>
        <strain evidence="2">ATCC 20868 / MF5171</strain>
    </source>
</reference>
<dbReference type="Proteomes" id="UP000016922">
    <property type="component" value="Unassembled WGS sequence"/>
</dbReference>
<gene>
    <name evidence="1" type="ORF">GLAREA_07326</name>
</gene>
<accession>S3E103</accession>
<organism evidence="1 2">
    <name type="scientific">Glarea lozoyensis (strain ATCC 20868 / MF5171)</name>
    <dbReference type="NCBI Taxonomy" id="1116229"/>
    <lineage>
        <taxon>Eukaryota</taxon>
        <taxon>Fungi</taxon>
        <taxon>Dikarya</taxon>
        <taxon>Ascomycota</taxon>
        <taxon>Pezizomycotina</taxon>
        <taxon>Leotiomycetes</taxon>
        <taxon>Helotiales</taxon>
        <taxon>Helotiaceae</taxon>
        <taxon>Glarea</taxon>
    </lineage>
</organism>